<dbReference type="InterPro" id="IPR031957">
    <property type="entry name" value="DUF4777"/>
</dbReference>
<dbReference type="InParanoid" id="B4NP92"/>
<keyword evidence="3" id="KW-1185">Reference proteome</keyword>
<dbReference type="AlphaFoldDB" id="B4NP92"/>
<feature type="domain" description="DUF4777" evidence="1">
    <location>
        <begin position="82"/>
        <end position="144"/>
    </location>
</feature>
<dbReference type="EMBL" id="CH964291">
    <property type="protein sequence ID" value="EDW86332.2"/>
    <property type="molecule type" value="Genomic_DNA"/>
</dbReference>
<proteinExistence type="predicted"/>
<name>B4NP92_DROWI</name>
<evidence type="ECO:0000259" key="1">
    <source>
        <dbReference type="Pfam" id="PF16007"/>
    </source>
</evidence>
<protein>
    <recommendedName>
        <fullName evidence="1">DUF4777 domain-containing protein</fullName>
    </recommendedName>
</protein>
<accession>B4NP92</accession>
<feature type="domain" description="DUF4777" evidence="1">
    <location>
        <begin position="3"/>
        <end position="67"/>
    </location>
</feature>
<dbReference type="HOGENOM" id="CLU_170576_0_0_1"/>
<evidence type="ECO:0000313" key="3">
    <source>
        <dbReference type="Proteomes" id="UP000007798"/>
    </source>
</evidence>
<dbReference type="Pfam" id="PF16007">
    <property type="entry name" value="DUF4777"/>
    <property type="match status" value="2"/>
</dbReference>
<organism evidence="2 3">
    <name type="scientific">Drosophila willistoni</name>
    <name type="common">Fruit fly</name>
    <dbReference type="NCBI Taxonomy" id="7260"/>
    <lineage>
        <taxon>Eukaryota</taxon>
        <taxon>Metazoa</taxon>
        <taxon>Ecdysozoa</taxon>
        <taxon>Arthropoda</taxon>
        <taxon>Hexapoda</taxon>
        <taxon>Insecta</taxon>
        <taxon>Pterygota</taxon>
        <taxon>Neoptera</taxon>
        <taxon>Endopterygota</taxon>
        <taxon>Diptera</taxon>
        <taxon>Brachycera</taxon>
        <taxon>Muscomorpha</taxon>
        <taxon>Ephydroidea</taxon>
        <taxon>Drosophilidae</taxon>
        <taxon>Drosophila</taxon>
        <taxon>Sophophora</taxon>
    </lineage>
</organism>
<evidence type="ECO:0000313" key="2">
    <source>
        <dbReference type="EMBL" id="EDW86332.2"/>
    </source>
</evidence>
<dbReference type="OrthoDB" id="7882888at2759"/>
<sequence>MSRYLYGDKILEAFRVFRRPLTLVEVVDYVAEMEAKSIVEVRLEVDNTLTAAWLHGLVKREDDLFTLFFRIRIMPISGDDLQYGDQILSAFMVLKRPLKLSDIVDYVAMVSNKTPYEVRAQVADTLALACIHDFVHRVDGRYVLAPGLSECNDTSSDDTSIQPSE</sequence>
<dbReference type="Proteomes" id="UP000007798">
    <property type="component" value="Unassembled WGS sequence"/>
</dbReference>
<reference evidence="2 3" key="1">
    <citation type="journal article" date="2007" name="Nature">
        <title>Evolution of genes and genomes on the Drosophila phylogeny.</title>
        <authorList>
            <consortium name="Drosophila 12 Genomes Consortium"/>
            <person name="Clark A.G."/>
            <person name="Eisen M.B."/>
            <person name="Smith D.R."/>
            <person name="Bergman C.M."/>
            <person name="Oliver B."/>
            <person name="Markow T.A."/>
            <person name="Kaufman T.C."/>
            <person name="Kellis M."/>
            <person name="Gelbart W."/>
            <person name="Iyer V.N."/>
            <person name="Pollard D.A."/>
            <person name="Sackton T.B."/>
            <person name="Larracuente A.M."/>
            <person name="Singh N.D."/>
            <person name="Abad J.P."/>
            <person name="Abt D.N."/>
            <person name="Adryan B."/>
            <person name="Aguade M."/>
            <person name="Akashi H."/>
            <person name="Anderson W.W."/>
            <person name="Aquadro C.F."/>
            <person name="Ardell D.H."/>
            <person name="Arguello R."/>
            <person name="Artieri C.G."/>
            <person name="Barbash D.A."/>
            <person name="Barker D."/>
            <person name="Barsanti P."/>
            <person name="Batterham P."/>
            <person name="Batzoglou S."/>
            <person name="Begun D."/>
            <person name="Bhutkar A."/>
            <person name="Blanco E."/>
            <person name="Bosak S.A."/>
            <person name="Bradley R.K."/>
            <person name="Brand A.D."/>
            <person name="Brent M.R."/>
            <person name="Brooks A.N."/>
            <person name="Brown R.H."/>
            <person name="Butlin R.K."/>
            <person name="Caggese C."/>
            <person name="Calvi B.R."/>
            <person name="Bernardo de Carvalho A."/>
            <person name="Caspi A."/>
            <person name="Castrezana S."/>
            <person name="Celniker S.E."/>
            <person name="Chang J.L."/>
            <person name="Chapple C."/>
            <person name="Chatterji S."/>
            <person name="Chinwalla A."/>
            <person name="Civetta A."/>
            <person name="Clifton S.W."/>
            <person name="Comeron J.M."/>
            <person name="Costello J.C."/>
            <person name="Coyne J.A."/>
            <person name="Daub J."/>
            <person name="David R.G."/>
            <person name="Delcher A.L."/>
            <person name="Delehaunty K."/>
            <person name="Do C.B."/>
            <person name="Ebling H."/>
            <person name="Edwards K."/>
            <person name="Eickbush T."/>
            <person name="Evans J.D."/>
            <person name="Filipski A."/>
            <person name="Findeiss S."/>
            <person name="Freyhult E."/>
            <person name="Fulton L."/>
            <person name="Fulton R."/>
            <person name="Garcia A.C."/>
            <person name="Gardiner A."/>
            <person name="Garfield D.A."/>
            <person name="Garvin B.E."/>
            <person name="Gibson G."/>
            <person name="Gilbert D."/>
            <person name="Gnerre S."/>
            <person name="Godfrey J."/>
            <person name="Good R."/>
            <person name="Gotea V."/>
            <person name="Gravely B."/>
            <person name="Greenberg A.J."/>
            <person name="Griffiths-Jones S."/>
            <person name="Gross S."/>
            <person name="Guigo R."/>
            <person name="Gustafson E.A."/>
            <person name="Haerty W."/>
            <person name="Hahn M.W."/>
            <person name="Halligan D.L."/>
            <person name="Halpern A.L."/>
            <person name="Halter G.M."/>
            <person name="Han M.V."/>
            <person name="Heger A."/>
            <person name="Hillier L."/>
            <person name="Hinrichs A.S."/>
            <person name="Holmes I."/>
            <person name="Hoskins R.A."/>
            <person name="Hubisz M.J."/>
            <person name="Hultmark D."/>
            <person name="Huntley M.A."/>
            <person name="Jaffe D.B."/>
            <person name="Jagadeeshan S."/>
            <person name="Jeck W.R."/>
            <person name="Johnson J."/>
            <person name="Jones C.D."/>
            <person name="Jordan W.C."/>
            <person name="Karpen G.H."/>
            <person name="Kataoka E."/>
            <person name="Keightley P.D."/>
            <person name="Kheradpour P."/>
            <person name="Kirkness E.F."/>
            <person name="Koerich L.B."/>
            <person name="Kristiansen K."/>
            <person name="Kudrna D."/>
            <person name="Kulathinal R.J."/>
            <person name="Kumar S."/>
            <person name="Kwok R."/>
            <person name="Lander E."/>
            <person name="Langley C.H."/>
            <person name="Lapoint R."/>
            <person name="Lazzaro B.P."/>
            <person name="Lee S.J."/>
            <person name="Levesque L."/>
            <person name="Li R."/>
            <person name="Lin C.F."/>
            <person name="Lin M.F."/>
            <person name="Lindblad-Toh K."/>
            <person name="Llopart A."/>
            <person name="Long M."/>
            <person name="Low L."/>
            <person name="Lozovsky E."/>
            <person name="Lu J."/>
            <person name="Luo M."/>
            <person name="Machado C.A."/>
            <person name="Makalowski W."/>
            <person name="Marzo M."/>
            <person name="Matsuda M."/>
            <person name="Matzkin L."/>
            <person name="McAllister B."/>
            <person name="McBride C.S."/>
            <person name="McKernan B."/>
            <person name="McKernan K."/>
            <person name="Mendez-Lago M."/>
            <person name="Minx P."/>
            <person name="Mollenhauer M.U."/>
            <person name="Montooth K."/>
            <person name="Mount S.M."/>
            <person name="Mu X."/>
            <person name="Myers E."/>
            <person name="Negre B."/>
            <person name="Newfeld S."/>
            <person name="Nielsen R."/>
            <person name="Noor M.A."/>
            <person name="O'Grady P."/>
            <person name="Pachter L."/>
            <person name="Papaceit M."/>
            <person name="Parisi M.J."/>
            <person name="Parisi M."/>
            <person name="Parts L."/>
            <person name="Pedersen J.S."/>
            <person name="Pesole G."/>
            <person name="Phillippy A.M."/>
            <person name="Ponting C.P."/>
            <person name="Pop M."/>
            <person name="Porcelli D."/>
            <person name="Powell J.R."/>
            <person name="Prohaska S."/>
            <person name="Pruitt K."/>
            <person name="Puig M."/>
            <person name="Quesneville H."/>
            <person name="Ram K.R."/>
            <person name="Rand D."/>
            <person name="Rasmussen M.D."/>
            <person name="Reed L.K."/>
            <person name="Reenan R."/>
            <person name="Reily A."/>
            <person name="Remington K.A."/>
            <person name="Rieger T.T."/>
            <person name="Ritchie M.G."/>
            <person name="Robin C."/>
            <person name="Rogers Y.H."/>
            <person name="Rohde C."/>
            <person name="Rozas J."/>
            <person name="Rubenfield M.J."/>
            <person name="Ruiz A."/>
            <person name="Russo S."/>
            <person name="Salzberg S.L."/>
            <person name="Sanchez-Gracia A."/>
            <person name="Saranga D.J."/>
            <person name="Sato H."/>
            <person name="Schaeffer S.W."/>
            <person name="Schatz M.C."/>
            <person name="Schlenke T."/>
            <person name="Schwartz R."/>
            <person name="Segarra C."/>
            <person name="Singh R.S."/>
            <person name="Sirot L."/>
            <person name="Sirota M."/>
            <person name="Sisneros N.B."/>
            <person name="Smith C.D."/>
            <person name="Smith T.F."/>
            <person name="Spieth J."/>
            <person name="Stage D.E."/>
            <person name="Stark A."/>
            <person name="Stephan W."/>
            <person name="Strausberg R.L."/>
            <person name="Strempel S."/>
            <person name="Sturgill D."/>
            <person name="Sutton G."/>
            <person name="Sutton G.G."/>
            <person name="Tao W."/>
            <person name="Teichmann S."/>
            <person name="Tobari Y.N."/>
            <person name="Tomimura Y."/>
            <person name="Tsolas J.M."/>
            <person name="Valente V.L."/>
            <person name="Venter E."/>
            <person name="Venter J.C."/>
            <person name="Vicario S."/>
            <person name="Vieira F.G."/>
            <person name="Vilella A.J."/>
            <person name="Villasante A."/>
            <person name="Walenz B."/>
            <person name="Wang J."/>
            <person name="Wasserman M."/>
            <person name="Watts T."/>
            <person name="Wilson D."/>
            <person name="Wilson R.K."/>
            <person name="Wing R.A."/>
            <person name="Wolfner M.F."/>
            <person name="Wong A."/>
            <person name="Wong G.K."/>
            <person name="Wu C.I."/>
            <person name="Wu G."/>
            <person name="Yamamoto D."/>
            <person name="Yang H.P."/>
            <person name="Yang S.P."/>
            <person name="Yorke J.A."/>
            <person name="Yoshida K."/>
            <person name="Zdobnov E."/>
            <person name="Zhang P."/>
            <person name="Zhang Y."/>
            <person name="Zimin A.V."/>
            <person name="Baldwin J."/>
            <person name="Abdouelleil A."/>
            <person name="Abdulkadir J."/>
            <person name="Abebe A."/>
            <person name="Abera B."/>
            <person name="Abreu J."/>
            <person name="Acer S.C."/>
            <person name="Aftuck L."/>
            <person name="Alexander A."/>
            <person name="An P."/>
            <person name="Anderson E."/>
            <person name="Anderson S."/>
            <person name="Arachi H."/>
            <person name="Azer M."/>
            <person name="Bachantsang P."/>
            <person name="Barry A."/>
            <person name="Bayul T."/>
            <person name="Berlin A."/>
            <person name="Bessette D."/>
            <person name="Bloom T."/>
            <person name="Blye J."/>
            <person name="Boguslavskiy L."/>
            <person name="Bonnet C."/>
            <person name="Boukhgalter B."/>
            <person name="Bourzgui I."/>
            <person name="Brown A."/>
            <person name="Cahill P."/>
            <person name="Channer S."/>
            <person name="Cheshatsang Y."/>
            <person name="Chuda L."/>
            <person name="Citroen M."/>
            <person name="Collymore A."/>
            <person name="Cooke P."/>
            <person name="Costello M."/>
            <person name="D'Aco K."/>
            <person name="Daza R."/>
            <person name="De Haan G."/>
            <person name="DeGray S."/>
            <person name="DeMaso C."/>
            <person name="Dhargay N."/>
            <person name="Dooley K."/>
            <person name="Dooley E."/>
            <person name="Doricent M."/>
            <person name="Dorje P."/>
            <person name="Dorjee K."/>
            <person name="Dupes A."/>
            <person name="Elong R."/>
            <person name="Falk J."/>
            <person name="Farina A."/>
            <person name="Faro S."/>
            <person name="Ferguson D."/>
            <person name="Fisher S."/>
            <person name="Foley C.D."/>
            <person name="Franke A."/>
            <person name="Friedrich D."/>
            <person name="Gadbois L."/>
            <person name="Gearin G."/>
            <person name="Gearin C.R."/>
            <person name="Giannoukos G."/>
            <person name="Goode T."/>
            <person name="Graham J."/>
            <person name="Grandbois E."/>
            <person name="Grewal S."/>
            <person name="Gyaltsen K."/>
            <person name="Hafez N."/>
            <person name="Hagos B."/>
            <person name="Hall J."/>
            <person name="Henson C."/>
            <person name="Hollinger A."/>
            <person name="Honan T."/>
            <person name="Huard M.D."/>
            <person name="Hughes L."/>
            <person name="Hurhula B."/>
            <person name="Husby M.E."/>
            <person name="Kamat A."/>
            <person name="Kanga B."/>
            <person name="Kashin S."/>
            <person name="Khazanovich D."/>
            <person name="Kisner P."/>
            <person name="Lance K."/>
            <person name="Lara M."/>
            <person name="Lee W."/>
            <person name="Lennon N."/>
            <person name="Letendre F."/>
            <person name="LeVine R."/>
            <person name="Lipovsky A."/>
            <person name="Liu X."/>
            <person name="Liu J."/>
            <person name="Liu S."/>
            <person name="Lokyitsang T."/>
            <person name="Lokyitsang Y."/>
            <person name="Lubonja R."/>
            <person name="Lui A."/>
            <person name="MacDonald P."/>
            <person name="Magnisalis V."/>
            <person name="Maru K."/>
            <person name="Matthews C."/>
            <person name="McCusker W."/>
            <person name="McDonough S."/>
            <person name="Mehta T."/>
            <person name="Meldrim J."/>
            <person name="Meneus L."/>
            <person name="Mihai O."/>
            <person name="Mihalev A."/>
            <person name="Mihova T."/>
            <person name="Mittelman R."/>
            <person name="Mlenga V."/>
            <person name="Montmayeur A."/>
            <person name="Mulrain L."/>
            <person name="Navidi A."/>
            <person name="Naylor J."/>
            <person name="Negash T."/>
            <person name="Nguyen T."/>
            <person name="Nguyen N."/>
            <person name="Nicol R."/>
            <person name="Norbu C."/>
            <person name="Norbu N."/>
            <person name="Novod N."/>
            <person name="O'Neill B."/>
            <person name="Osman S."/>
            <person name="Markiewicz E."/>
            <person name="Oyono O.L."/>
            <person name="Patti C."/>
            <person name="Phunkhang P."/>
            <person name="Pierre F."/>
            <person name="Priest M."/>
            <person name="Raghuraman S."/>
            <person name="Rege F."/>
            <person name="Reyes R."/>
            <person name="Rise C."/>
            <person name="Rogov P."/>
            <person name="Ross K."/>
            <person name="Ryan E."/>
            <person name="Settipalli S."/>
            <person name="Shea T."/>
            <person name="Sherpa N."/>
            <person name="Shi L."/>
            <person name="Shih D."/>
            <person name="Sparrow T."/>
            <person name="Spaulding J."/>
            <person name="Stalker J."/>
            <person name="Stange-Thomann N."/>
            <person name="Stavropoulos S."/>
            <person name="Stone C."/>
            <person name="Strader C."/>
            <person name="Tesfaye S."/>
            <person name="Thomson T."/>
            <person name="Thoulutsang Y."/>
            <person name="Thoulutsang D."/>
            <person name="Topham K."/>
            <person name="Topping I."/>
            <person name="Tsamla T."/>
            <person name="Vassiliev H."/>
            <person name="Vo A."/>
            <person name="Wangchuk T."/>
            <person name="Wangdi T."/>
            <person name="Weiand M."/>
            <person name="Wilkinson J."/>
            <person name="Wilson A."/>
            <person name="Yadav S."/>
            <person name="Young G."/>
            <person name="Yu Q."/>
            <person name="Zembek L."/>
            <person name="Zhong D."/>
            <person name="Zimmer A."/>
            <person name="Zwirko Z."/>
            <person name="Jaffe D.B."/>
            <person name="Alvarez P."/>
            <person name="Brockman W."/>
            <person name="Butler J."/>
            <person name="Chin C."/>
            <person name="Gnerre S."/>
            <person name="Grabherr M."/>
            <person name="Kleber M."/>
            <person name="Mauceli E."/>
            <person name="MacCallum I."/>
        </authorList>
    </citation>
    <scope>NUCLEOTIDE SEQUENCE [LARGE SCALE GENOMIC DNA]</scope>
    <source>
        <strain evidence="3">Tucson 14030-0811.24</strain>
    </source>
</reference>
<gene>
    <name evidence="2" type="primary">Dwil\GK15648</name>
    <name evidence="2" type="ORF">Dwil_GK15648</name>
</gene>